<dbReference type="Gene3D" id="1.25.40.20">
    <property type="entry name" value="Ankyrin repeat-containing domain"/>
    <property type="match status" value="1"/>
</dbReference>
<dbReference type="SUPFAM" id="SSF48403">
    <property type="entry name" value="Ankyrin repeat"/>
    <property type="match status" value="1"/>
</dbReference>
<evidence type="ECO:0000313" key="3">
    <source>
        <dbReference type="Proteomes" id="UP000291116"/>
    </source>
</evidence>
<reference evidence="2 3" key="1">
    <citation type="submission" date="2019-01" db="EMBL/GenBank/DDBJ databases">
        <authorList>
            <person name="Ferrante I. M."/>
        </authorList>
    </citation>
    <scope>NUCLEOTIDE SEQUENCE [LARGE SCALE GENOMIC DNA]</scope>
    <source>
        <strain evidence="2 3">B856</strain>
    </source>
</reference>
<name>A0A448ZIS3_9STRA</name>
<feature type="repeat" description="ANK" evidence="1">
    <location>
        <begin position="101"/>
        <end position="133"/>
    </location>
</feature>
<dbReference type="InterPro" id="IPR036770">
    <property type="entry name" value="Ankyrin_rpt-contain_sf"/>
</dbReference>
<proteinExistence type="predicted"/>
<accession>A0A448ZIS3</accession>
<evidence type="ECO:0000313" key="2">
    <source>
        <dbReference type="EMBL" id="VEU41876.1"/>
    </source>
</evidence>
<gene>
    <name evidence="2" type="ORF">PSNMU_V1.4_AUG-EV-PASAV3_0088210</name>
</gene>
<dbReference type="PROSITE" id="PS50297">
    <property type="entry name" value="ANK_REP_REGION"/>
    <property type="match status" value="1"/>
</dbReference>
<dbReference type="InterPro" id="IPR002110">
    <property type="entry name" value="Ankyrin_rpt"/>
</dbReference>
<sequence>MILLSFLLDRYLFPNHRRMDRTDHALRFTIWAGLAVLFLTLPDLYGVVAAGDEEASSSSSSSSSSGLPGPDFFDACSKGETDLVAEAMQSHPEWANARTPNGETCLHLAGIYGASSVTALVLEHGGDPNVRSTYEKGLRMHPLSWNVYGGHLKNIELLLGAGADVNLDFDSMVGDGDPVTPMDVLLELVKNEKGDDRFSAIEAVFRKHGAKTMEELRASASASSNEL</sequence>
<keyword evidence="1" id="KW-0040">ANK repeat</keyword>
<organism evidence="2 3">
    <name type="scientific">Pseudo-nitzschia multistriata</name>
    <dbReference type="NCBI Taxonomy" id="183589"/>
    <lineage>
        <taxon>Eukaryota</taxon>
        <taxon>Sar</taxon>
        <taxon>Stramenopiles</taxon>
        <taxon>Ochrophyta</taxon>
        <taxon>Bacillariophyta</taxon>
        <taxon>Bacillariophyceae</taxon>
        <taxon>Bacillariophycidae</taxon>
        <taxon>Bacillariales</taxon>
        <taxon>Bacillariaceae</taxon>
        <taxon>Pseudo-nitzschia</taxon>
    </lineage>
</organism>
<dbReference type="SMART" id="SM00248">
    <property type="entry name" value="ANK"/>
    <property type="match status" value="2"/>
</dbReference>
<dbReference type="PROSITE" id="PS50088">
    <property type="entry name" value="ANK_REPEAT"/>
    <property type="match status" value="1"/>
</dbReference>
<evidence type="ECO:0000256" key="1">
    <source>
        <dbReference type="PROSITE-ProRule" id="PRU00023"/>
    </source>
</evidence>
<dbReference type="OrthoDB" id="42967at2759"/>
<dbReference type="EMBL" id="CAACVS010000394">
    <property type="protein sequence ID" value="VEU41876.1"/>
    <property type="molecule type" value="Genomic_DNA"/>
</dbReference>
<keyword evidence="3" id="KW-1185">Reference proteome</keyword>
<dbReference type="AlphaFoldDB" id="A0A448ZIS3"/>
<dbReference type="Pfam" id="PF12796">
    <property type="entry name" value="Ank_2"/>
    <property type="match status" value="1"/>
</dbReference>
<dbReference type="Proteomes" id="UP000291116">
    <property type="component" value="Unassembled WGS sequence"/>
</dbReference>
<protein>
    <submittedName>
        <fullName evidence="2">Uncharacterized protein</fullName>
    </submittedName>
</protein>